<name>A0A6J2XGZ2_SITOR</name>
<evidence type="ECO:0000313" key="9">
    <source>
        <dbReference type="RefSeq" id="XP_030749979.1"/>
    </source>
</evidence>
<evidence type="ECO:0000256" key="2">
    <source>
        <dbReference type="ARBA" id="ARBA00022692"/>
    </source>
</evidence>
<evidence type="ECO:0000256" key="3">
    <source>
        <dbReference type="ARBA" id="ARBA00022989"/>
    </source>
</evidence>
<organism evidence="8 9">
    <name type="scientific">Sitophilus oryzae</name>
    <name type="common">Rice weevil</name>
    <name type="synonym">Curculio oryzae</name>
    <dbReference type="NCBI Taxonomy" id="7048"/>
    <lineage>
        <taxon>Eukaryota</taxon>
        <taxon>Metazoa</taxon>
        <taxon>Ecdysozoa</taxon>
        <taxon>Arthropoda</taxon>
        <taxon>Hexapoda</taxon>
        <taxon>Insecta</taxon>
        <taxon>Pterygota</taxon>
        <taxon>Neoptera</taxon>
        <taxon>Endopterygota</taxon>
        <taxon>Coleoptera</taxon>
        <taxon>Polyphaga</taxon>
        <taxon>Cucujiformia</taxon>
        <taxon>Curculionidae</taxon>
        <taxon>Dryophthorinae</taxon>
        <taxon>Sitophilus</taxon>
    </lineage>
</organism>
<dbReference type="InParanoid" id="A0A6J2XGZ2"/>
<dbReference type="OrthoDB" id="347083at2759"/>
<feature type="transmembrane region" description="Helical" evidence="5">
    <location>
        <begin position="151"/>
        <end position="170"/>
    </location>
</feature>
<sequence>MLVLYIIYCACYVSPWVLATVIKNKTSTTKQSLEDYYYLNYDYDANNSSKEYKSDALIVPNPDTMNTKSYAVDVMPSLELPDDSLADPDLKDHNCIDNIMYVYYGGNGKNSKSYGTGIIIIGSVLSCAAQLLTLFCVLLKKYYKGRKISMMLIVVHIFFTMFLSNLIFMLGVYSTKNVENCLLIAILINIFHHHTTIWIFLYCLYIYKKFCRTWISVIFKNINWYTLATHLLPPILTLTTYYAVPKSFETKKFCFKSMHRGMILNFMIPICVLLILTTIYAISAMIKIENLEVSKLGYHYHSESLQALNKELESLKEKKDDGDGGYIDEELMSLKAARNCLKSLCVMQLMFVLNWFVTPLALDASHESTELPYLQSTTSMLLNWFMFFKRKTLLPQIDYAVEEDSEKEKSEEELLSSATEVISLSSSDNIPLLNADSATELKEFCNISDAKDGANDYNISTIST</sequence>
<dbReference type="InterPro" id="IPR017981">
    <property type="entry name" value="GPCR_2-like_7TM"/>
</dbReference>
<keyword evidence="6" id="KW-0732">Signal</keyword>
<proteinExistence type="predicted"/>
<feature type="transmembrane region" description="Helical" evidence="5">
    <location>
        <begin position="263"/>
        <end position="286"/>
    </location>
</feature>
<dbReference type="AlphaFoldDB" id="A0A6J2XGZ2"/>
<feature type="transmembrane region" description="Helical" evidence="5">
    <location>
        <begin position="182"/>
        <end position="204"/>
    </location>
</feature>
<evidence type="ECO:0000256" key="1">
    <source>
        <dbReference type="ARBA" id="ARBA00004141"/>
    </source>
</evidence>
<evidence type="ECO:0000256" key="4">
    <source>
        <dbReference type="ARBA" id="ARBA00023136"/>
    </source>
</evidence>
<evidence type="ECO:0000256" key="6">
    <source>
        <dbReference type="SAM" id="SignalP"/>
    </source>
</evidence>
<dbReference type="PANTHER" id="PTHR45902">
    <property type="entry name" value="LATROPHILIN RECEPTOR-LIKE PROTEIN A"/>
    <property type="match status" value="1"/>
</dbReference>
<keyword evidence="8" id="KW-1185">Reference proteome</keyword>
<dbReference type="Pfam" id="PF00002">
    <property type="entry name" value="7tm_2"/>
    <property type="match status" value="1"/>
</dbReference>
<dbReference type="InterPro" id="IPR000832">
    <property type="entry name" value="GPCR_2_secretin-like"/>
</dbReference>
<feature type="chain" id="PRO_5026774782" evidence="6">
    <location>
        <begin position="20"/>
        <end position="464"/>
    </location>
</feature>
<dbReference type="GO" id="GO:0004930">
    <property type="term" value="F:G protein-coupled receptor activity"/>
    <property type="evidence" value="ECO:0007669"/>
    <property type="project" value="InterPro"/>
</dbReference>
<feature type="transmembrane region" description="Helical" evidence="5">
    <location>
        <begin position="117"/>
        <end position="139"/>
    </location>
</feature>
<keyword evidence="2 5" id="KW-0812">Transmembrane</keyword>
<dbReference type="PANTHER" id="PTHR45902:SF4">
    <property type="entry name" value="G-PROTEIN COUPLED RECEPTORS FAMILY 2 PROFILE 2 DOMAIN-CONTAINING PROTEIN"/>
    <property type="match status" value="1"/>
</dbReference>
<dbReference type="GO" id="GO:0016020">
    <property type="term" value="C:membrane"/>
    <property type="evidence" value="ECO:0007669"/>
    <property type="project" value="UniProtKB-SubCell"/>
</dbReference>
<dbReference type="GeneID" id="115877802"/>
<accession>A0A6J2XGZ2</accession>
<evidence type="ECO:0000259" key="7">
    <source>
        <dbReference type="PROSITE" id="PS50261"/>
    </source>
</evidence>
<reference evidence="9" key="1">
    <citation type="submission" date="2025-08" db="UniProtKB">
        <authorList>
            <consortium name="RefSeq"/>
        </authorList>
    </citation>
    <scope>IDENTIFICATION</scope>
    <source>
        <tissue evidence="9">Gonads</tissue>
    </source>
</reference>
<dbReference type="RefSeq" id="XP_030749979.1">
    <property type="nucleotide sequence ID" value="XM_030894119.1"/>
</dbReference>
<protein>
    <submittedName>
        <fullName evidence="9">Uncharacterized protein LOC115877802 isoform X1</fullName>
    </submittedName>
</protein>
<keyword evidence="3 5" id="KW-1133">Transmembrane helix</keyword>
<dbReference type="Gene3D" id="1.20.1070.10">
    <property type="entry name" value="Rhodopsin 7-helix transmembrane proteins"/>
    <property type="match status" value="1"/>
</dbReference>
<evidence type="ECO:0000256" key="5">
    <source>
        <dbReference type="SAM" id="Phobius"/>
    </source>
</evidence>
<dbReference type="InterPro" id="IPR053231">
    <property type="entry name" value="GPCR_LN-TM7"/>
</dbReference>
<feature type="domain" description="G-protein coupled receptors family 2 profile 2" evidence="7">
    <location>
        <begin position="115"/>
        <end position="285"/>
    </location>
</feature>
<gene>
    <name evidence="9" type="primary">LOC115877802</name>
</gene>
<comment type="subcellular location">
    <subcellularLocation>
        <location evidence="1">Membrane</location>
        <topology evidence="1">Multi-pass membrane protein</topology>
    </subcellularLocation>
</comment>
<dbReference type="PROSITE" id="PS50261">
    <property type="entry name" value="G_PROTEIN_RECEP_F2_4"/>
    <property type="match status" value="1"/>
</dbReference>
<keyword evidence="4 5" id="KW-0472">Membrane</keyword>
<feature type="signal peptide" evidence="6">
    <location>
        <begin position="1"/>
        <end position="19"/>
    </location>
</feature>
<dbReference type="Proteomes" id="UP000504635">
    <property type="component" value="Unplaced"/>
</dbReference>
<evidence type="ECO:0000313" key="8">
    <source>
        <dbReference type="Proteomes" id="UP000504635"/>
    </source>
</evidence>
<dbReference type="KEGG" id="soy:115877802"/>
<dbReference type="GO" id="GO:0007166">
    <property type="term" value="P:cell surface receptor signaling pathway"/>
    <property type="evidence" value="ECO:0007669"/>
    <property type="project" value="InterPro"/>
</dbReference>